<feature type="active site" evidence="3">
    <location>
        <position position="184"/>
    </location>
</feature>
<evidence type="ECO:0000256" key="2">
    <source>
        <dbReference type="ARBA" id="ARBA00022750"/>
    </source>
</evidence>
<comment type="caution">
    <text evidence="7">The sequence shown here is derived from an EMBL/GenBank/DDBJ whole genome shotgun (WGS) entry which is preliminary data.</text>
</comment>
<comment type="similarity">
    <text evidence="1 4">Belongs to the peptidase A1 family.</text>
</comment>
<dbReference type="PANTHER" id="PTHR47966:SF51">
    <property type="entry name" value="BETA-SITE APP-CLEAVING ENZYME, ISOFORM A-RELATED"/>
    <property type="match status" value="1"/>
</dbReference>
<evidence type="ECO:0000256" key="3">
    <source>
        <dbReference type="PIRSR" id="PIRSR601461-1"/>
    </source>
</evidence>
<gene>
    <name evidence="7" type="ORF">TRAPUB_13228</name>
</gene>
<reference evidence="7 8" key="1">
    <citation type="submission" date="2016-10" db="EMBL/GenBank/DDBJ databases">
        <title>Genome sequence of the basidiomycete white-rot fungus Trametes pubescens.</title>
        <authorList>
            <person name="Makela M.R."/>
            <person name="Granchi Z."/>
            <person name="Peng M."/>
            <person name="De Vries R.P."/>
            <person name="Grigoriev I."/>
            <person name="Riley R."/>
            <person name="Hilden K."/>
        </authorList>
    </citation>
    <scope>NUCLEOTIDE SEQUENCE [LARGE SCALE GENOMIC DNA]</scope>
    <source>
        <strain evidence="7 8">FBCC735</strain>
    </source>
</reference>
<dbReference type="PROSITE" id="PS51767">
    <property type="entry name" value="PEPTIDASE_A1"/>
    <property type="match status" value="1"/>
</dbReference>
<feature type="signal peptide" evidence="5">
    <location>
        <begin position="1"/>
        <end position="20"/>
    </location>
</feature>
<dbReference type="Gene3D" id="2.40.70.10">
    <property type="entry name" value="Acid Proteases"/>
    <property type="match status" value="2"/>
</dbReference>
<keyword evidence="4 7" id="KW-0645">Protease</keyword>
<keyword evidence="4" id="KW-0378">Hydrolase</keyword>
<dbReference type="InterPro" id="IPR033121">
    <property type="entry name" value="PEPTIDASE_A1"/>
</dbReference>
<dbReference type="EMBL" id="MNAD01000800">
    <property type="protein sequence ID" value="OJT10274.1"/>
    <property type="molecule type" value="Genomic_DNA"/>
</dbReference>
<dbReference type="InterPro" id="IPR001461">
    <property type="entry name" value="Aspartic_peptidase_A1"/>
</dbReference>
<dbReference type="PANTHER" id="PTHR47966">
    <property type="entry name" value="BETA-SITE APP-CLEAVING ENZYME, ISOFORM A-RELATED"/>
    <property type="match status" value="1"/>
</dbReference>
<dbReference type="STRING" id="154538.A0A1M2VRN6"/>
<keyword evidence="5" id="KW-0732">Signal</keyword>
<evidence type="ECO:0000256" key="4">
    <source>
        <dbReference type="RuleBase" id="RU000454"/>
    </source>
</evidence>
<dbReference type="PROSITE" id="PS00141">
    <property type="entry name" value="ASP_PROTEASE"/>
    <property type="match status" value="1"/>
</dbReference>
<evidence type="ECO:0000313" key="8">
    <source>
        <dbReference type="Proteomes" id="UP000184267"/>
    </source>
</evidence>
<organism evidence="7 8">
    <name type="scientific">Trametes pubescens</name>
    <name type="common">White-rot fungus</name>
    <dbReference type="NCBI Taxonomy" id="154538"/>
    <lineage>
        <taxon>Eukaryota</taxon>
        <taxon>Fungi</taxon>
        <taxon>Dikarya</taxon>
        <taxon>Basidiomycota</taxon>
        <taxon>Agaricomycotina</taxon>
        <taxon>Agaricomycetes</taxon>
        <taxon>Polyporales</taxon>
        <taxon>Polyporaceae</taxon>
        <taxon>Trametes</taxon>
    </lineage>
</organism>
<evidence type="ECO:0000256" key="1">
    <source>
        <dbReference type="ARBA" id="ARBA00007447"/>
    </source>
</evidence>
<dbReference type="Pfam" id="PF00026">
    <property type="entry name" value="Asp"/>
    <property type="match status" value="1"/>
</dbReference>
<name>A0A1M2VRN6_TRAPU</name>
<protein>
    <submittedName>
        <fullName evidence="7">Aspartic protease</fullName>
    </submittedName>
</protein>
<dbReference type="Proteomes" id="UP000184267">
    <property type="component" value="Unassembled WGS sequence"/>
</dbReference>
<feature type="domain" description="Peptidase A1" evidence="6">
    <location>
        <begin position="166"/>
        <end position="432"/>
    </location>
</feature>
<evidence type="ECO:0000313" key="7">
    <source>
        <dbReference type="EMBL" id="OJT10274.1"/>
    </source>
</evidence>
<feature type="chain" id="PRO_5012950970" evidence="5">
    <location>
        <begin position="21"/>
        <end position="432"/>
    </location>
</feature>
<sequence length="432" mass="45554">MSSQLAVQLTLLVFSLSTHASPTQNRDPAGFLAGTRSSWMRPRDNGTINASNVTAVRIFNPDVPSRELKSVMIKYARAAKFLNGIGLNPDTHPENGYPQFHPPNPSTFTQVTSASDASDTVNVTDTAAQGSQGSGGSIITVTPVAAEPGTVRMPLTDYIGDFDVMYYGPMSFGSKQSVLQVDVDTGSADLWIPVNCRNCRNTGYRSKGSATYQPSTDHCTISYGTGQVSGTVAVDTVAVGAASVSKQTLCAVSKVSDDLNTEPNSGLLGMAFGTIAQASNTTTTFFENLLEKKALAASVFSVHMTRGKEEGSEVCFGCYDPTKVVGPVTWNDVVSRSYWSIAMNGTSVNGTNSAVDLIAAVDTGTSLIYLPDRVAADFYALIPGSAPAVQYGAGFYTYPCDALPSVSLILSGKAYAIHPDDFNIGRLDADSA</sequence>
<dbReference type="SUPFAM" id="SSF50630">
    <property type="entry name" value="Acid proteases"/>
    <property type="match status" value="1"/>
</dbReference>
<dbReference type="CDD" id="cd05471">
    <property type="entry name" value="pepsin_like"/>
    <property type="match status" value="1"/>
</dbReference>
<feature type="active site" evidence="3">
    <location>
        <position position="362"/>
    </location>
</feature>
<keyword evidence="8" id="KW-1185">Reference proteome</keyword>
<dbReference type="OrthoDB" id="2747330at2759"/>
<accession>A0A1M2VRN6</accession>
<keyword evidence="2 4" id="KW-0064">Aspartyl protease</keyword>
<dbReference type="InterPro" id="IPR021109">
    <property type="entry name" value="Peptidase_aspartic_dom_sf"/>
</dbReference>
<dbReference type="InterPro" id="IPR034164">
    <property type="entry name" value="Pepsin-like_dom"/>
</dbReference>
<dbReference type="GO" id="GO:0006508">
    <property type="term" value="P:proteolysis"/>
    <property type="evidence" value="ECO:0007669"/>
    <property type="project" value="UniProtKB-KW"/>
</dbReference>
<dbReference type="AlphaFoldDB" id="A0A1M2VRN6"/>
<proteinExistence type="inferred from homology"/>
<dbReference type="PRINTS" id="PR00792">
    <property type="entry name" value="PEPSIN"/>
</dbReference>
<dbReference type="OMA" id="SEICFGC"/>
<dbReference type="InterPro" id="IPR001969">
    <property type="entry name" value="Aspartic_peptidase_AS"/>
</dbReference>
<evidence type="ECO:0000256" key="5">
    <source>
        <dbReference type="SAM" id="SignalP"/>
    </source>
</evidence>
<evidence type="ECO:0000259" key="6">
    <source>
        <dbReference type="PROSITE" id="PS51767"/>
    </source>
</evidence>
<dbReference type="GO" id="GO:0004190">
    <property type="term" value="F:aspartic-type endopeptidase activity"/>
    <property type="evidence" value="ECO:0007669"/>
    <property type="project" value="UniProtKB-KW"/>
</dbReference>